<dbReference type="AlphaFoldDB" id="A0AAU9T0Z9"/>
<keyword evidence="4" id="KW-0443">Lipid metabolism</keyword>
<keyword evidence="2" id="KW-0378">Hydrolase</keyword>
<dbReference type="Proteomes" id="UP000836841">
    <property type="component" value="Chromosome 6"/>
</dbReference>
<evidence type="ECO:0000313" key="6">
    <source>
        <dbReference type="Proteomes" id="UP000836841"/>
    </source>
</evidence>
<dbReference type="GO" id="GO:0016788">
    <property type="term" value="F:hydrolase activity, acting on ester bonds"/>
    <property type="evidence" value="ECO:0007669"/>
    <property type="project" value="InterPro"/>
</dbReference>
<evidence type="ECO:0000256" key="2">
    <source>
        <dbReference type="ARBA" id="ARBA00022801"/>
    </source>
</evidence>
<accession>A0AAU9T0Z9</accession>
<evidence type="ECO:0000313" key="5">
    <source>
        <dbReference type="EMBL" id="CAH2074297.1"/>
    </source>
</evidence>
<gene>
    <name evidence="5" type="ORF">TAV2_LOCUS19218</name>
</gene>
<dbReference type="PANTHER" id="PTHR46020">
    <property type="entry name" value="OSJNBB0059K02.9 PROTEIN"/>
    <property type="match status" value="1"/>
</dbReference>
<dbReference type="Gene3D" id="3.40.50.1110">
    <property type="entry name" value="SGNH hydrolase"/>
    <property type="match status" value="1"/>
</dbReference>
<name>A0AAU9T0Z9_THLAR</name>
<dbReference type="GO" id="GO:0016042">
    <property type="term" value="P:lipid catabolic process"/>
    <property type="evidence" value="ECO:0007669"/>
    <property type="project" value="UniProtKB-KW"/>
</dbReference>
<evidence type="ECO:0000256" key="3">
    <source>
        <dbReference type="ARBA" id="ARBA00022963"/>
    </source>
</evidence>
<keyword evidence="6" id="KW-1185">Reference proteome</keyword>
<dbReference type="PANTHER" id="PTHR46020:SF32">
    <property type="entry name" value="GDSL ESTERASE_LIPASE"/>
    <property type="match status" value="1"/>
</dbReference>
<dbReference type="Pfam" id="PF00657">
    <property type="entry name" value="Lipase_GDSL"/>
    <property type="match status" value="1"/>
</dbReference>
<comment type="similarity">
    <text evidence="1">Belongs to the 'GDSL' lipolytic enzyme family.</text>
</comment>
<dbReference type="InterPro" id="IPR036514">
    <property type="entry name" value="SGNH_hydro_sf"/>
</dbReference>
<dbReference type="EMBL" id="OU466862">
    <property type="protein sequence ID" value="CAH2074297.1"/>
    <property type="molecule type" value="Genomic_DNA"/>
</dbReference>
<evidence type="ECO:0008006" key="7">
    <source>
        <dbReference type="Google" id="ProtNLM"/>
    </source>
</evidence>
<evidence type="ECO:0000256" key="1">
    <source>
        <dbReference type="ARBA" id="ARBA00008668"/>
    </source>
</evidence>
<keyword evidence="3" id="KW-0442">Lipid degradation</keyword>
<protein>
    <recommendedName>
        <fullName evidence="7">GDSL esterase/lipase</fullName>
    </recommendedName>
</protein>
<dbReference type="InterPro" id="IPR001087">
    <property type="entry name" value="GDSL"/>
</dbReference>
<reference evidence="5 6" key="1">
    <citation type="submission" date="2022-03" db="EMBL/GenBank/DDBJ databases">
        <authorList>
            <person name="Nunn A."/>
            <person name="Chopra R."/>
            <person name="Nunn A."/>
            <person name="Contreras Garrido A."/>
        </authorList>
    </citation>
    <scope>NUCLEOTIDE SEQUENCE [LARGE SCALE GENOMIC DNA]</scope>
</reference>
<sequence length="358" mass="39883">MQRGINEVMGSNQVFQPNKNLKLFVFGDNYADTGNMRHGAVSWKSPYGFTFPGKPSGRYSDGLIATDFLAKVLGAKSPHLWRTHGRSKLKLNRGMNFAFGGSGVYDSPAEKSTNMSIQVSFLVDLFLAGRVYTYDDLSSSDVALLSYSGNDYFGYIAENPKFAAYPAFVQYIVDDIKQTLWKLDGLKFKNIAVTSLQPIGCIPHYTAASSFKSCNESYSELVELHNRLLKNVVAKLNEEARLRKKGQRNFFIIDIHKAFMTVLKKKGENPKVTLKLSILNPSCKVFPVTGSTRFKDMLKPCCDGDCANVDSKGAKKYSLCDDPKSAFFWDDFNPTQEGWKSIYSVLGNPLTKSTSTKG</sequence>
<proteinExistence type="inferred from homology"/>
<evidence type="ECO:0000256" key="4">
    <source>
        <dbReference type="ARBA" id="ARBA00023098"/>
    </source>
</evidence>
<organism evidence="5 6">
    <name type="scientific">Thlaspi arvense</name>
    <name type="common">Field penny-cress</name>
    <dbReference type="NCBI Taxonomy" id="13288"/>
    <lineage>
        <taxon>Eukaryota</taxon>
        <taxon>Viridiplantae</taxon>
        <taxon>Streptophyta</taxon>
        <taxon>Embryophyta</taxon>
        <taxon>Tracheophyta</taxon>
        <taxon>Spermatophyta</taxon>
        <taxon>Magnoliopsida</taxon>
        <taxon>eudicotyledons</taxon>
        <taxon>Gunneridae</taxon>
        <taxon>Pentapetalae</taxon>
        <taxon>rosids</taxon>
        <taxon>malvids</taxon>
        <taxon>Brassicales</taxon>
        <taxon>Brassicaceae</taxon>
        <taxon>Thlaspideae</taxon>
        <taxon>Thlaspi</taxon>
    </lineage>
</organism>